<dbReference type="InterPro" id="IPR014729">
    <property type="entry name" value="Rossmann-like_a/b/a_fold"/>
</dbReference>
<comment type="caution">
    <text evidence="4">The sequence shown here is derived from an EMBL/GenBank/DDBJ whole genome shotgun (WGS) entry which is preliminary data.</text>
</comment>
<dbReference type="Proteomes" id="UP001054854">
    <property type="component" value="Unassembled WGS sequence"/>
</dbReference>
<feature type="domain" description="UspA" evidence="3">
    <location>
        <begin position="172"/>
        <end position="304"/>
    </location>
</feature>
<dbReference type="InterPro" id="IPR006015">
    <property type="entry name" value="Universal_stress_UspA"/>
</dbReference>
<comment type="similarity">
    <text evidence="1">Belongs to the universal stress protein A family.</text>
</comment>
<feature type="region of interest" description="Disordered" evidence="2">
    <location>
        <begin position="207"/>
        <end position="234"/>
    </location>
</feature>
<dbReference type="Gene3D" id="3.40.50.620">
    <property type="entry name" value="HUPs"/>
    <property type="match status" value="2"/>
</dbReference>
<gene>
    <name evidence="4" type="ORF">TPA0910_82980</name>
</gene>
<accession>A0ABQ3UE43</accession>
<reference evidence="4" key="1">
    <citation type="submission" date="2024-05" db="EMBL/GenBank/DDBJ databases">
        <title>Whole genome shotgun sequence of Streptomyces hygroscopicus NBRC 113678.</title>
        <authorList>
            <person name="Komaki H."/>
            <person name="Tamura T."/>
        </authorList>
    </citation>
    <scope>NUCLEOTIDE SEQUENCE</scope>
    <source>
        <strain evidence="4">N11-34</strain>
    </source>
</reference>
<protein>
    <submittedName>
        <fullName evidence="4">Stress-inducible protein</fullName>
    </submittedName>
</protein>
<evidence type="ECO:0000256" key="2">
    <source>
        <dbReference type="SAM" id="MobiDB-lite"/>
    </source>
</evidence>
<evidence type="ECO:0000256" key="1">
    <source>
        <dbReference type="ARBA" id="ARBA00008791"/>
    </source>
</evidence>
<dbReference type="Pfam" id="PF00582">
    <property type="entry name" value="Usp"/>
    <property type="match status" value="2"/>
</dbReference>
<sequence length="307" mass="32075">MVEAHPGRRSSFMPRSVTVGLDGSSESLAAADWAAREAQRRGLPLRLVHALDWHSFTYAPLTGVESLTRWAERLPRDTAARLRRDHPDLRIVHEQVAREPVPSLLAAAGNAELLVLGSRGLSRVTGILVGSVALSVVARAELPVVLVRTGGSDQDSHRTGPAATASPVVARRDVVLGLDLRRPAAPVLEFAFDAAARRGAALRVVHGWSPPSGPDGTARRDTGQSARVPSGPADVLSPWRAKFPGVEVSEQAVVGSPAGHLVDASAGAALVVVGRSTHGPRPGPRIGPVTHAVLHHSAAPVAVIAHG</sequence>
<organism evidence="4 5">
    <name type="scientific">Streptomyces hygroscopicus</name>
    <dbReference type="NCBI Taxonomy" id="1912"/>
    <lineage>
        <taxon>Bacteria</taxon>
        <taxon>Bacillati</taxon>
        <taxon>Actinomycetota</taxon>
        <taxon>Actinomycetes</taxon>
        <taxon>Kitasatosporales</taxon>
        <taxon>Streptomycetaceae</taxon>
        <taxon>Streptomyces</taxon>
        <taxon>Streptomyces violaceusniger group</taxon>
    </lineage>
</organism>
<dbReference type="PANTHER" id="PTHR46268">
    <property type="entry name" value="STRESS RESPONSE PROTEIN NHAX"/>
    <property type="match status" value="1"/>
</dbReference>
<evidence type="ECO:0000259" key="3">
    <source>
        <dbReference type="Pfam" id="PF00582"/>
    </source>
</evidence>
<feature type="domain" description="UspA" evidence="3">
    <location>
        <begin position="14"/>
        <end position="148"/>
    </location>
</feature>
<dbReference type="EMBL" id="BNEK01000005">
    <property type="protein sequence ID" value="GHJ33865.1"/>
    <property type="molecule type" value="Genomic_DNA"/>
</dbReference>
<name>A0ABQ3UE43_STRHY</name>
<proteinExistence type="inferred from homology"/>
<dbReference type="InterPro" id="IPR006016">
    <property type="entry name" value="UspA"/>
</dbReference>
<evidence type="ECO:0000313" key="4">
    <source>
        <dbReference type="EMBL" id="GHJ33865.1"/>
    </source>
</evidence>
<evidence type="ECO:0000313" key="5">
    <source>
        <dbReference type="Proteomes" id="UP001054854"/>
    </source>
</evidence>
<keyword evidence="5" id="KW-1185">Reference proteome</keyword>
<dbReference type="PANTHER" id="PTHR46268:SF6">
    <property type="entry name" value="UNIVERSAL STRESS PROTEIN UP12"/>
    <property type="match status" value="1"/>
</dbReference>
<dbReference type="SUPFAM" id="SSF52402">
    <property type="entry name" value="Adenine nucleotide alpha hydrolases-like"/>
    <property type="match status" value="2"/>
</dbReference>
<dbReference type="PRINTS" id="PR01438">
    <property type="entry name" value="UNVRSLSTRESS"/>
</dbReference>